<name>A0A5E4C183_MARMO</name>
<gene>
    <name evidence="2" type="ORF">GHT09_016256</name>
    <name evidence="3" type="ORF">MONAX_5E004475</name>
</gene>
<feature type="compositionally biased region" description="Gly residues" evidence="1">
    <location>
        <begin position="1"/>
        <end position="12"/>
    </location>
</feature>
<feature type="region of interest" description="Disordered" evidence="1">
    <location>
        <begin position="175"/>
        <end position="194"/>
    </location>
</feature>
<dbReference type="EMBL" id="CABDUW010000817">
    <property type="protein sequence ID" value="VTJ75653.1"/>
    <property type="molecule type" value="Genomic_DNA"/>
</dbReference>
<organism evidence="3 4">
    <name type="scientific">Marmota monax</name>
    <name type="common">Woodchuck</name>
    <dbReference type="NCBI Taxonomy" id="9995"/>
    <lineage>
        <taxon>Eukaryota</taxon>
        <taxon>Metazoa</taxon>
        <taxon>Chordata</taxon>
        <taxon>Craniata</taxon>
        <taxon>Vertebrata</taxon>
        <taxon>Euteleostomi</taxon>
        <taxon>Mammalia</taxon>
        <taxon>Eutheria</taxon>
        <taxon>Euarchontoglires</taxon>
        <taxon>Glires</taxon>
        <taxon>Rodentia</taxon>
        <taxon>Sciuromorpha</taxon>
        <taxon>Sciuridae</taxon>
        <taxon>Xerinae</taxon>
        <taxon>Marmotini</taxon>
        <taxon>Marmota</taxon>
    </lineage>
</organism>
<feature type="compositionally biased region" description="Basic residues" evidence="1">
    <location>
        <begin position="147"/>
        <end position="160"/>
    </location>
</feature>
<reference evidence="2" key="2">
    <citation type="submission" date="2020-08" db="EMBL/GenBank/DDBJ databases">
        <authorList>
            <person name="Shumante A."/>
            <person name="Zimin A.V."/>
            <person name="Puiu D."/>
            <person name="Salzberg S.L."/>
        </authorList>
    </citation>
    <scope>NUCLEOTIDE SEQUENCE</scope>
    <source>
        <strain evidence="2">WC2-LM</strain>
        <tissue evidence="2">Liver</tissue>
    </source>
</reference>
<dbReference type="Proteomes" id="UP000335636">
    <property type="component" value="Unassembled WGS sequence"/>
</dbReference>
<feature type="region of interest" description="Disordered" evidence="1">
    <location>
        <begin position="208"/>
        <end position="335"/>
    </location>
</feature>
<dbReference type="EMBL" id="WJEC01006463">
    <property type="protein sequence ID" value="KAF7473013.1"/>
    <property type="molecule type" value="Genomic_DNA"/>
</dbReference>
<keyword evidence="4" id="KW-1185">Reference proteome</keyword>
<evidence type="ECO:0000256" key="1">
    <source>
        <dbReference type="SAM" id="MobiDB-lite"/>
    </source>
</evidence>
<protein>
    <submittedName>
        <fullName evidence="3">Uncharacterized protein</fullName>
    </submittedName>
</protein>
<evidence type="ECO:0000313" key="2">
    <source>
        <dbReference type="EMBL" id="KAF7473013.1"/>
    </source>
</evidence>
<evidence type="ECO:0000313" key="4">
    <source>
        <dbReference type="Proteomes" id="UP000335636"/>
    </source>
</evidence>
<feature type="compositionally biased region" description="Low complexity" evidence="1">
    <location>
        <begin position="49"/>
        <end position="72"/>
    </location>
</feature>
<feature type="compositionally biased region" description="Gly residues" evidence="1">
    <location>
        <begin position="73"/>
        <end position="92"/>
    </location>
</feature>
<accession>A0A5E4C183</accession>
<evidence type="ECO:0000313" key="3">
    <source>
        <dbReference type="EMBL" id="VTJ75653.1"/>
    </source>
</evidence>
<proteinExistence type="predicted"/>
<dbReference type="Proteomes" id="UP000662637">
    <property type="component" value="Unassembled WGS sequence"/>
</dbReference>
<reference evidence="3 4" key="1">
    <citation type="submission" date="2019-04" db="EMBL/GenBank/DDBJ databases">
        <authorList>
            <person name="Alioto T."/>
            <person name="Alioto T."/>
        </authorList>
    </citation>
    <scope>NUCLEOTIDE SEQUENCE [LARGE SCALE GENOMIC DNA]</scope>
</reference>
<sequence>MLRGCNGAGGPGPDLQQSRGPTPGADEGTRGWEVGGVGTEARVQPPAAPEWAAGAGAPGARARGTRGRPPGWGAAGAGGVGARGPRGLGDKGGAARAAGRRGRGRGAEAPPPPPPLLSAPEMRGLPRGRGLMRARGRGRAAPPGSRGRGRGGPHRGRGRPRSLLSLPRAQASWAPQIPTGLTSPPVPCLPSQGEAPAEMGALLLEKEPRGAAERVHGSLGDTSHSEDTLPKANTDSLEPAGPSSPASVTVTVGDEGADTPVGATPLIGDEPENLEGDGGRILLGEKKESQGQGRCLSQSGQNVNDRGREIAPISPELGYEATEYARGPGNCSSRA</sequence>
<dbReference type="AlphaFoldDB" id="A0A5E4C183"/>
<feature type="compositionally biased region" description="Polar residues" evidence="1">
    <location>
        <begin position="290"/>
        <end position="304"/>
    </location>
</feature>
<feature type="region of interest" description="Disordered" evidence="1">
    <location>
        <begin position="1"/>
        <end position="165"/>
    </location>
</feature>